<reference evidence="3 4" key="1">
    <citation type="submission" date="2019-07" db="EMBL/GenBank/DDBJ databases">
        <title>Whole genome shotgun sequence of Lactobacillus aviarius subsp. aviarius NBRC 102162.</title>
        <authorList>
            <person name="Hosoyama A."/>
            <person name="Uohara A."/>
            <person name="Ohji S."/>
            <person name="Ichikawa N."/>
        </authorList>
    </citation>
    <scope>NUCLEOTIDE SEQUENCE [LARGE SCALE GENOMIC DNA]</scope>
    <source>
        <strain evidence="3 4">NBRC 102162</strain>
    </source>
</reference>
<organism evidence="3 4">
    <name type="scientific">Ligilactobacillus aviarius</name>
    <dbReference type="NCBI Taxonomy" id="1606"/>
    <lineage>
        <taxon>Bacteria</taxon>
        <taxon>Bacillati</taxon>
        <taxon>Bacillota</taxon>
        <taxon>Bacilli</taxon>
        <taxon>Lactobacillales</taxon>
        <taxon>Lactobacillaceae</taxon>
        <taxon>Ligilactobacillus</taxon>
    </lineage>
</organism>
<protein>
    <submittedName>
        <fullName evidence="3">Membrane protein</fullName>
    </submittedName>
</protein>
<evidence type="ECO:0000313" key="3">
    <source>
        <dbReference type="EMBL" id="GEK42160.1"/>
    </source>
</evidence>
<feature type="transmembrane region" description="Helical" evidence="1">
    <location>
        <begin position="7"/>
        <end position="27"/>
    </location>
</feature>
<dbReference type="AlphaFoldDB" id="A0A510X0H1"/>
<proteinExistence type="predicted"/>
<dbReference type="InterPro" id="IPR025509">
    <property type="entry name" value="DUF4396"/>
</dbReference>
<feature type="transmembrane region" description="Helical" evidence="1">
    <location>
        <begin position="140"/>
        <end position="159"/>
    </location>
</feature>
<keyword evidence="1" id="KW-1133">Transmembrane helix</keyword>
<feature type="domain" description="DUF4396" evidence="2">
    <location>
        <begin position="94"/>
        <end position="235"/>
    </location>
</feature>
<gene>
    <name evidence="3" type="ORF">LAV01_09920</name>
</gene>
<feature type="transmembrane region" description="Helical" evidence="1">
    <location>
        <begin position="93"/>
        <end position="120"/>
    </location>
</feature>
<evidence type="ECO:0000256" key="1">
    <source>
        <dbReference type="SAM" id="Phobius"/>
    </source>
</evidence>
<keyword evidence="1" id="KW-0812">Transmembrane</keyword>
<keyword evidence="4" id="KW-1185">Reference proteome</keyword>
<dbReference type="GeneID" id="29934168"/>
<feature type="transmembrane region" description="Helical" evidence="1">
    <location>
        <begin position="39"/>
        <end position="58"/>
    </location>
</feature>
<evidence type="ECO:0000313" key="4">
    <source>
        <dbReference type="Proteomes" id="UP000321722"/>
    </source>
</evidence>
<feature type="transmembrane region" description="Helical" evidence="1">
    <location>
        <begin position="206"/>
        <end position="230"/>
    </location>
</feature>
<name>A0A510X0H1_9LACO</name>
<dbReference type="Pfam" id="PF14342">
    <property type="entry name" value="DUF4396"/>
    <property type="match status" value="1"/>
</dbReference>
<keyword evidence="1" id="KW-0472">Membrane</keyword>
<evidence type="ECO:0000259" key="2">
    <source>
        <dbReference type="Pfam" id="PF14342"/>
    </source>
</evidence>
<sequence>MELLNQIAIGWIVIGILSAVIILIDVIRHPQAMKIMDAVWPINALWGGPLILWAYFTLGKHRKMKMSMPMKSMKMKMDASMKMPMDDHKYDKFWQGIVVDALHCGAGCSLSDLVGSWIFYYLLSFSILNQKLFGEWLFDYVLALIIGVLFQYAAIAPMMDGSVGYKLFQAFKIDFWSLTAWQVGMYGWSAIINFGLHLHFTPVMPAFWLMMAIGMACGFVTAYPMNWLLVKLGIKKGM</sequence>
<feature type="transmembrane region" description="Helical" evidence="1">
    <location>
        <begin position="180"/>
        <end position="200"/>
    </location>
</feature>
<accession>A0A510X0H1</accession>
<dbReference type="Proteomes" id="UP000321722">
    <property type="component" value="Unassembled WGS sequence"/>
</dbReference>
<dbReference type="EMBL" id="BJUI01000013">
    <property type="protein sequence ID" value="GEK42160.1"/>
    <property type="molecule type" value="Genomic_DNA"/>
</dbReference>
<dbReference type="RefSeq" id="WP_057827130.1">
    <property type="nucleotide sequence ID" value="NZ_BAAACL010000018.1"/>
</dbReference>
<comment type="caution">
    <text evidence="3">The sequence shown here is derived from an EMBL/GenBank/DDBJ whole genome shotgun (WGS) entry which is preliminary data.</text>
</comment>